<feature type="non-terminal residue" evidence="3">
    <location>
        <position position="1"/>
    </location>
</feature>
<dbReference type="eggNOG" id="KOG0742">
    <property type="taxonomic scope" value="Eukaryota"/>
</dbReference>
<feature type="region of interest" description="Disordered" evidence="1">
    <location>
        <begin position="219"/>
        <end position="239"/>
    </location>
</feature>
<dbReference type="GeneID" id="9670721"/>
<proteinExistence type="predicted"/>
<dbReference type="SMART" id="SM00382">
    <property type="entry name" value="AAA"/>
    <property type="match status" value="1"/>
</dbReference>
<dbReference type="RefSeq" id="XP_003044398.1">
    <property type="nucleotide sequence ID" value="XM_003044352.1"/>
</dbReference>
<dbReference type="AlphaFoldDB" id="C7ZBB1"/>
<dbReference type="Pfam" id="PF00004">
    <property type="entry name" value="AAA"/>
    <property type="match status" value="1"/>
</dbReference>
<dbReference type="OMA" id="HENARWN"/>
<reference evidence="3 4" key="1">
    <citation type="journal article" date="2009" name="PLoS Genet.">
        <title>The genome of Nectria haematococca: contribution of supernumerary chromosomes to gene expansion.</title>
        <authorList>
            <person name="Coleman J.J."/>
            <person name="Rounsley S.D."/>
            <person name="Rodriguez-Carres M."/>
            <person name="Kuo A."/>
            <person name="Wasmann C.C."/>
            <person name="Grimwood J."/>
            <person name="Schmutz J."/>
            <person name="Taga M."/>
            <person name="White G.J."/>
            <person name="Zhou S."/>
            <person name="Schwartz D.C."/>
            <person name="Freitag M."/>
            <person name="Ma L.J."/>
            <person name="Danchin E.G."/>
            <person name="Henrissat B."/>
            <person name="Coutinho P.M."/>
            <person name="Nelson D.R."/>
            <person name="Straney D."/>
            <person name="Napoli C.A."/>
            <person name="Barker B.M."/>
            <person name="Gribskov M."/>
            <person name="Rep M."/>
            <person name="Kroken S."/>
            <person name="Molnar I."/>
            <person name="Rensing C."/>
            <person name="Kennell J.C."/>
            <person name="Zamora J."/>
            <person name="Farman M.L."/>
            <person name="Selker E.U."/>
            <person name="Salamov A."/>
            <person name="Shapiro H."/>
            <person name="Pangilinan J."/>
            <person name="Lindquist E."/>
            <person name="Lamers C."/>
            <person name="Grigoriev I.V."/>
            <person name="Geiser D.M."/>
            <person name="Covert S.F."/>
            <person name="Temporini E."/>
            <person name="Vanetten H.D."/>
        </authorList>
    </citation>
    <scope>NUCLEOTIDE SEQUENCE [LARGE SCALE GENOMIC DNA]</scope>
    <source>
        <strain evidence="4">ATCC MYA-4622 / CBS 123669 / FGSC 9596 / NRRL 45880 / 77-13-4</strain>
    </source>
</reference>
<feature type="region of interest" description="Disordered" evidence="1">
    <location>
        <begin position="52"/>
        <end position="81"/>
    </location>
</feature>
<feature type="domain" description="AAA+ ATPase" evidence="2">
    <location>
        <begin position="563"/>
        <end position="692"/>
    </location>
</feature>
<evidence type="ECO:0000313" key="4">
    <source>
        <dbReference type="Proteomes" id="UP000005206"/>
    </source>
</evidence>
<feature type="compositionally biased region" description="Basic and acidic residues" evidence="1">
    <location>
        <begin position="868"/>
        <end position="879"/>
    </location>
</feature>
<sequence>IKTEPKVRYCNWEQFKNRYTPEECTFAIEVLLAGDDLDGEMEEEQLKRLPAEKREKLIETKRKKPSRRPRADKRPDRQRMERVRINSSAILSFIGGVTGEMSWAEKPHTFLRPFKILIHFHDQLEEEFDKLKARFEDDSQATQEVSPISRNKPVSHSWEKITEAGFKEIKCYMELARERLLPTYRKFEEKDHTQRVKVRYDDLWSLFRIGEFVFFRRDSKGSSSNTEAENHRSPDGRQKSRRLWRLHSIESANVDWAVQNLDSENGDFRRNTLEKETELKLGVYYIDYDGNSYCGLSYLWTLQPFEGEKDVTKLDFYPARFEKDYEAKISKLVDSGERFQKLLLSTEPAVQHDGWTLTHDPAGSKLEDEAGKTAEYVDSDVIIDFQEAYQMNPSWKPSFFSYKKPTFEPETTFDEFAVIQWSGPDRSKPITKLTEVVVSLDDVDTLKWNKFADEDNFIMDPDLRPVESRQAKREVTGQDLALLPSRMFVYSLRNRKFINADVQNLKPIQLMSDPFSDLKIEEPHKRLIRSVVQDHFDKKSIQRQLRAQDIEPLEQDFIRGKGKGLVIMLHGAPGVGKTATAEAIAAAHRKPLFAITCGDLGIDPREVESTLSEIFRLANLWDCILLLDEAEIFLSRREKKDDNLQRNALVSIFLRTLEYYPGILFLTTNRVGVLDEALNSRVHVSIYFRHLDAEQTMALFDMNLKRSEMIAQQRATSNKEPPLIIKAEEIRGFALTHFAKNAGGPGGPGTWWNGRQIRNAFQIATSLAYADARDQKDDDKRHLGREHFDQVLQAMEEYTQYRQDLLHKTDDDLAADREERYLRVGGDNSGRRESPRYGPMYTDYPRPRSFQYPRPSYPASPSGARGFAGREGEYVRQDPDSPTPQRQEPFLAPGAYPAGGDRPMSRGEFHDQGRDYGHPSRRM</sequence>
<dbReference type="STRING" id="660122.C7ZBB1"/>
<feature type="compositionally biased region" description="Basic and acidic residues" evidence="1">
    <location>
        <begin position="72"/>
        <end position="81"/>
    </location>
</feature>
<organism evidence="3 4">
    <name type="scientific">Fusarium vanettenii (strain ATCC MYA-4622 / CBS 123669 / FGSC 9596 / NRRL 45880 / 77-13-4)</name>
    <name type="common">Fusarium solani subsp. pisi</name>
    <dbReference type="NCBI Taxonomy" id="660122"/>
    <lineage>
        <taxon>Eukaryota</taxon>
        <taxon>Fungi</taxon>
        <taxon>Dikarya</taxon>
        <taxon>Ascomycota</taxon>
        <taxon>Pezizomycotina</taxon>
        <taxon>Sordariomycetes</taxon>
        <taxon>Hypocreomycetidae</taxon>
        <taxon>Hypocreales</taxon>
        <taxon>Nectriaceae</taxon>
        <taxon>Fusarium</taxon>
        <taxon>Fusarium solani species complex</taxon>
        <taxon>Fusarium vanettenii</taxon>
    </lineage>
</organism>
<dbReference type="InterPro" id="IPR003959">
    <property type="entry name" value="ATPase_AAA_core"/>
</dbReference>
<dbReference type="PANTHER" id="PTHR46411:SF3">
    <property type="entry name" value="AAA+ ATPASE DOMAIN-CONTAINING PROTEIN"/>
    <property type="match status" value="1"/>
</dbReference>
<dbReference type="InterPro" id="IPR027417">
    <property type="entry name" value="P-loop_NTPase"/>
</dbReference>
<evidence type="ECO:0000256" key="1">
    <source>
        <dbReference type="SAM" id="MobiDB-lite"/>
    </source>
</evidence>
<dbReference type="Proteomes" id="UP000005206">
    <property type="component" value="Chromosome 7"/>
</dbReference>
<feature type="compositionally biased region" description="Basic and acidic residues" evidence="1">
    <location>
        <begin position="228"/>
        <end position="238"/>
    </location>
</feature>
<name>C7ZBB1_FUSV7</name>
<dbReference type="SUPFAM" id="SSF52540">
    <property type="entry name" value="P-loop containing nucleoside triphosphate hydrolases"/>
    <property type="match status" value="1"/>
</dbReference>
<accession>C7ZBB1</accession>
<dbReference type="Pfam" id="PF22942">
    <property type="entry name" value="DUF7025"/>
    <property type="match status" value="1"/>
</dbReference>
<dbReference type="VEuPathDB" id="FungiDB:NECHADRAFT_45867"/>
<protein>
    <recommendedName>
        <fullName evidence="2">AAA+ ATPase domain-containing protein</fullName>
    </recommendedName>
</protein>
<evidence type="ECO:0000259" key="2">
    <source>
        <dbReference type="SMART" id="SM00382"/>
    </source>
</evidence>
<keyword evidence="4" id="KW-1185">Reference proteome</keyword>
<feature type="compositionally biased region" description="Basic and acidic residues" evidence="1">
    <location>
        <begin position="903"/>
        <end position="923"/>
    </location>
</feature>
<dbReference type="InterPro" id="IPR054289">
    <property type="entry name" value="DUF7025"/>
</dbReference>
<dbReference type="OrthoDB" id="10042665at2759"/>
<dbReference type="GO" id="GO:0005524">
    <property type="term" value="F:ATP binding"/>
    <property type="evidence" value="ECO:0007669"/>
    <property type="project" value="InterPro"/>
</dbReference>
<feature type="compositionally biased region" description="Basic residues" evidence="1">
    <location>
        <begin position="61"/>
        <end position="71"/>
    </location>
</feature>
<dbReference type="GO" id="GO:0016887">
    <property type="term" value="F:ATP hydrolysis activity"/>
    <property type="evidence" value="ECO:0007669"/>
    <property type="project" value="InterPro"/>
</dbReference>
<dbReference type="PANTHER" id="PTHR46411">
    <property type="entry name" value="FAMILY ATPASE, PUTATIVE-RELATED"/>
    <property type="match status" value="1"/>
</dbReference>
<dbReference type="KEGG" id="nhe:NECHADRAFT_45867"/>
<evidence type="ECO:0000313" key="3">
    <source>
        <dbReference type="EMBL" id="EEU38685.1"/>
    </source>
</evidence>
<dbReference type="InParanoid" id="C7ZBB1"/>
<dbReference type="InterPro" id="IPR056599">
    <property type="entry name" value="AAA_lid_fung"/>
</dbReference>
<dbReference type="Pfam" id="PF23232">
    <property type="entry name" value="AAA_lid_13"/>
    <property type="match status" value="1"/>
</dbReference>
<dbReference type="Gene3D" id="3.40.50.300">
    <property type="entry name" value="P-loop containing nucleotide triphosphate hydrolases"/>
    <property type="match status" value="1"/>
</dbReference>
<dbReference type="HOGENOM" id="CLU_004471_2_3_1"/>
<dbReference type="InterPro" id="IPR003593">
    <property type="entry name" value="AAA+_ATPase"/>
</dbReference>
<feature type="region of interest" description="Disordered" evidence="1">
    <location>
        <begin position="820"/>
        <end position="923"/>
    </location>
</feature>
<gene>
    <name evidence="3" type="ORF">NECHADRAFT_45867</name>
</gene>
<dbReference type="EMBL" id="GG698914">
    <property type="protein sequence ID" value="EEU38685.1"/>
    <property type="molecule type" value="Genomic_DNA"/>
</dbReference>